<dbReference type="PRINTS" id="PR00326">
    <property type="entry name" value="GTP1OBG"/>
</dbReference>
<dbReference type="InterPro" id="IPR030389">
    <property type="entry name" value="G_FEOB_dom"/>
</dbReference>
<comment type="caution">
    <text evidence="3">The sequence shown here is derived from an EMBL/GenBank/DDBJ whole genome shotgun (WGS) entry which is preliminary data.</text>
</comment>
<proteinExistence type="predicted"/>
<organism evidence="3 4">
    <name type="scientific">Mycobacterium kansasii</name>
    <dbReference type="NCBI Taxonomy" id="1768"/>
    <lineage>
        <taxon>Bacteria</taxon>
        <taxon>Bacillati</taxon>
        <taxon>Actinomycetota</taxon>
        <taxon>Actinomycetes</taxon>
        <taxon>Mycobacteriales</taxon>
        <taxon>Mycobacteriaceae</taxon>
        <taxon>Mycobacterium</taxon>
    </lineage>
</organism>
<dbReference type="GO" id="GO:0005886">
    <property type="term" value="C:plasma membrane"/>
    <property type="evidence" value="ECO:0007669"/>
    <property type="project" value="TreeGrafter"/>
</dbReference>
<feature type="domain" description="FeoB-type G" evidence="2">
    <location>
        <begin position="17"/>
        <end position="184"/>
    </location>
</feature>
<dbReference type="PROSITE" id="PS51711">
    <property type="entry name" value="G_FEOB"/>
    <property type="match status" value="1"/>
</dbReference>
<dbReference type="CDD" id="cd01879">
    <property type="entry name" value="FeoB"/>
    <property type="match status" value="1"/>
</dbReference>
<dbReference type="GO" id="GO:0015093">
    <property type="term" value="F:ferrous iron transmembrane transporter activity"/>
    <property type="evidence" value="ECO:0007669"/>
    <property type="project" value="TreeGrafter"/>
</dbReference>
<gene>
    <name evidence="3" type="ORF">BZL30_6815</name>
</gene>
<reference evidence="3 4" key="1">
    <citation type="submission" date="2017-02" db="EMBL/GenBank/DDBJ databases">
        <title>Complete genome sequences of Mycobacterium kansasii strains isolated from rhesus macaques.</title>
        <authorList>
            <person name="Panda A."/>
            <person name="Nagaraj S."/>
            <person name="Zhao X."/>
            <person name="Tettelin H."/>
            <person name="Detolla L.J."/>
        </authorList>
    </citation>
    <scope>NUCLEOTIDE SEQUENCE [LARGE SCALE GENOMIC DNA]</scope>
    <source>
        <strain evidence="3 4">11-3813</strain>
    </source>
</reference>
<dbReference type="SUPFAM" id="SSF52540">
    <property type="entry name" value="P-loop containing nucleoside triphosphate hydrolases"/>
    <property type="match status" value="1"/>
</dbReference>
<dbReference type="Pfam" id="PF02421">
    <property type="entry name" value="FeoB_N"/>
    <property type="match status" value="1"/>
</dbReference>
<evidence type="ECO:0000313" key="3">
    <source>
        <dbReference type="EMBL" id="OOK68597.1"/>
    </source>
</evidence>
<dbReference type="PANTHER" id="PTHR43185">
    <property type="entry name" value="FERROUS IRON TRANSPORT PROTEIN B"/>
    <property type="match status" value="1"/>
</dbReference>
<accession>A0A1V3WNP4</accession>
<dbReference type="InterPro" id="IPR006073">
    <property type="entry name" value="GTP-bd"/>
</dbReference>
<dbReference type="PANTHER" id="PTHR43185:SF1">
    <property type="entry name" value="FE(2+) TRANSPORTER FEOB"/>
    <property type="match status" value="1"/>
</dbReference>
<dbReference type="InterPro" id="IPR027417">
    <property type="entry name" value="P-loop_NTPase"/>
</dbReference>
<dbReference type="AlphaFoldDB" id="A0A1V3WNP4"/>
<protein>
    <submittedName>
        <fullName evidence="3">50S ribosome-binding GTPase family protein</fullName>
    </submittedName>
</protein>
<feature type="region of interest" description="Disordered" evidence="1">
    <location>
        <begin position="189"/>
        <end position="210"/>
    </location>
</feature>
<dbReference type="InterPro" id="IPR050860">
    <property type="entry name" value="FeoB_GTPase"/>
</dbReference>
<dbReference type="Gene3D" id="3.40.50.300">
    <property type="entry name" value="P-loop containing nucleotide triphosphate hydrolases"/>
    <property type="match status" value="1"/>
</dbReference>
<name>A0A1V3WNP4_MYCKA</name>
<evidence type="ECO:0000259" key="2">
    <source>
        <dbReference type="PROSITE" id="PS51711"/>
    </source>
</evidence>
<evidence type="ECO:0000256" key="1">
    <source>
        <dbReference type="SAM" id="MobiDB-lite"/>
    </source>
</evidence>
<sequence length="239" mass="24969">MTTCHQENGAVVSVAGVARVALVGSPNAGKTTVFNQLTGLRAKTGNYPGVTVGRSVGFAKSGDVEIAVEDLPGTYSLDPISPDEQVVADVLAGEMSDTGCPDAIVIVADATTLHRSVVLVAQVLRLDLPCLLALTMTDELSARGGSIAVDALSTALGIPVVAVVANRGVGVDRVRDQLASFERWQRPPLLPRSRMTPSTPGAPRCSTRPVTLHHKPIGAREGSTRWYCTHCGAPPSSLR</sequence>
<dbReference type="EMBL" id="MVBM01000007">
    <property type="protein sequence ID" value="OOK68597.1"/>
    <property type="molecule type" value="Genomic_DNA"/>
</dbReference>
<evidence type="ECO:0000313" key="4">
    <source>
        <dbReference type="Proteomes" id="UP000189229"/>
    </source>
</evidence>
<dbReference type="GO" id="GO:0005525">
    <property type="term" value="F:GTP binding"/>
    <property type="evidence" value="ECO:0007669"/>
    <property type="project" value="InterPro"/>
</dbReference>
<dbReference type="Proteomes" id="UP000189229">
    <property type="component" value="Unassembled WGS sequence"/>
</dbReference>